<dbReference type="PANTHER" id="PTHR38035:SF1">
    <property type="entry name" value="ANCILLARY SECYEG TRANSLOCON SUBUNIT"/>
    <property type="match status" value="1"/>
</dbReference>
<evidence type="ECO:0000256" key="5">
    <source>
        <dbReference type="ARBA" id="ARBA00022989"/>
    </source>
</evidence>
<dbReference type="InterPro" id="IPR018704">
    <property type="entry name" value="SecYEG/CpoB_TPR"/>
</dbReference>
<sequence>MAQDIENNPEQLEKIKEFAQRNKKLIIALVVALLIILIGNDLYKSKQEQNTGEASQLFQKLLISKTTDTENLKSIADDLKKNYAKTPYAARAQIIYVKTILKNDSIDDDVKDRLQWVSQQAIEPSIKSLSVYYLGLIALSEDDLEKAKQFSEKIKTKGFLGFKFDLQADIAKKEGDIDKAKELYAKAISSFSPQSDFSRVIEYKLQNL</sequence>
<dbReference type="InterPro" id="IPR026039">
    <property type="entry name" value="YfgM"/>
</dbReference>
<protein>
    <recommendedName>
        <fullName evidence="9">Ancillary SecYEG translocon subunit/Cell division coordinator CpoB TPR domain-containing protein</fullName>
    </recommendedName>
</protein>
<evidence type="ECO:0000313" key="10">
    <source>
        <dbReference type="EMBL" id="AKO66326.1"/>
    </source>
</evidence>
<evidence type="ECO:0000256" key="3">
    <source>
        <dbReference type="ARBA" id="ARBA00022475"/>
    </source>
</evidence>
<dbReference type="GO" id="GO:0044877">
    <property type="term" value="F:protein-containing complex binding"/>
    <property type="evidence" value="ECO:0007669"/>
    <property type="project" value="InterPro"/>
</dbReference>
<dbReference type="GO" id="GO:0005886">
    <property type="term" value="C:plasma membrane"/>
    <property type="evidence" value="ECO:0007669"/>
    <property type="project" value="UniProtKB-SubCell"/>
</dbReference>
<dbReference type="OrthoDB" id="8521102at2"/>
<feature type="transmembrane region" description="Helical" evidence="8">
    <location>
        <begin position="25"/>
        <end position="43"/>
    </location>
</feature>
<proteinExistence type="predicted"/>
<keyword evidence="3" id="KW-1003">Cell membrane</keyword>
<evidence type="ECO:0000313" key="11">
    <source>
        <dbReference type="Proteomes" id="UP000066549"/>
    </source>
</evidence>
<gene>
    <name evidence="10" type="ORF">VI33_06600</name>
</gene>
<comment type="subcellular location">
    <subcellularLocation>
        <location evidence="2">Cell membrane</location>
    </subcellularLocation>
    <subcellularLocation>
        <location evidence="1">Membrane</location>
        <topology evidence="1">Single-pass membrane protein</topology>
    </subcellularLocation>
</comment>
<dbReference type="PANTHER" id="PTHR38035">
    <property type="entry name" value="UPF0070 PROTEIN YFGM"/>
    <property type="match status" value="1"/>
</dbReference>
<keyword evidence="7" id="KW-0143">Chaperone</keyword>
<evidence type="ECO:0000256" key="4">
    <source>
        <dbReference type="ARBA" id="ARBA00022692"/>
    </source>
</evidence>
<keyword evidence="5 8" id="KW-1133">Transmembrane helix</keyword>
<keyword evidence="11" id="KW-1185">Reference proteome</keyword>
<evidence type="ECO:0000256" key="7">
    <source>
        <dbReference type="ARBA" id="ARBA00023186"/>
    </source>
</evidence>
<evidence type="ECO:0000259" key="9">
    <source>
        <dbReference type="Pfam" id="PF09976"/>
    </source>
</evidence>
<accession>A0A0H4IZD2</accession>
<dbReference type="SUPFAM" id="SSF81901">
    <property type="entry name" value="HCP-like"/>
    <property type="match status" value="1"/>
</dbReference>
<name>A0A0H4IZD2_9PROT</name>
<organism evidence="10 11">
    <name type="scientific">Methylophilales bacterium MBRS-H7</name>
    <dbReference type="NCBI Taxonomy" id="1623450"/>
    <lineage>
        <taxon>Bacteria</taxon>
        <taxon>Pseudomonadati</taxon>
        <taxon>Pseudomonadota</taxon>
        <taxon>Betaproteobacteria</taxon>
        <taxon>Nitrosomonadales</taxon>
        <taxon>OM43 clade</taxon>
    </lineage>
</organism>
<reference evidence="10 11" key="1">
    <citation type="submission" date="2015-03" db="EMBL/GenBank/DDBJ databases">
        <title>Comparative analysis of the OM43 clade including a novel species from Red Sea uncovers genomic and metabolic diversity among marine methylotrophs.</title>
        <authorList>
            <person name="Jimenez-Infante F."/>
            <person name="Ngugi D.K."/>
            <person name="Vinu M."/>
            <person name="Alam I."/>
            <person name="Kamau A."/>
            <person name="Blom J."/>
            <person name="Bajic V.B."/>
            <person name="Stingl U."/>
        </authorList>
    </citation>
    <scope>NUCLEOTIDE SEQUENCE [LARGE SCALE GENOMIC DNA]</scope>
    <source>
        <strain evidence="10 11">MBRSH7</strain>
    </source>
</reference>
<evidence type="ECO:0000256" key="1">
    <source>
        <dbReference type="ARBA" id="ARBA00004167"/>
    </source>
</evidence>
<dbReference type="EMBL" id="CP011002">
    <property type="protein sequence ID" value="AKO66326.1"/>
    <property type="molecule type" value="Genomic_DNA"/>
</dbReference>
<dbReference type="Pfam" id="PF09976">
    <property type="entry name" value="TPR_21"/>
    <property type="match status" value="1"/>
</dbReference>
<dbReference type="Proteomes" id="UP000066549">
    <property type="component" value="Chromosome"/>
</dbReference>
<dbReference type="AlphaFoldDB" id="A0A0H4IZD2"/>
<evidence type="ECO:0000256" key="2">
    <source>
        <dbReference type="ARBA" id="ARBA00004236"/>
    </source>
</evidence>
<keyword evidence="6 8" id="KW-0472">Membrane</keyword>
<evidence type="ECO:0000256" key="8">
    <source>
        <dbReference type="SAM" id="Phobius"/>
    </source>
</evidence>
<evidence type="ECO:0000256" key="6">
    <source>
        <dbReference type="ARBA" id="ARBA00023136"/>
    </source>
</evidence>
<keyword evidence="4 8" id="KW-0812">Transmembrane</keyword>
<feature type="domain" description="Ancillary SecYEG translocon subunit/Cell division coordinator CpoB TPR" evidence="9">
    <location>
        <begin position="16"/>
        <end position="208"/>
    </location>
</feature>